<keyword evidence="2" id="KW-0012">Acyltransferase</keyword>
<dbReference type="Gene3D" id="3.40.630.30">
    <property type="match status" value="1"/>
</dbReference>
<dbReference type="PANTHER" id="PTHR43800:SF1">
    <property type="entry name" value="PEPTIDYL-LYSINE N-ACETYLTRANSFERASE YJAB"/>
    <property type="match status" value="1"/>
</dbReference>
<dbReference type="Proteomes" id="UP000195798">
    <property type="component" value="Chromosome"/>
</dbReference>
<reference evidence="4 5" key="1">
    <citation type="submission" date="2017-05" db="EMBL/GenBank/DDBJ databases">
        <authorList>
            <person name="Oh N.-S."/>
        </authorList>
    </citation>
    <scope>NUCLEOTIDE SEQUENCE [LARGE SCALE GENOMIC DNA]</scope>
    <source>
        <strain evidence="4 5">4M13</strain>
    </source>
</reference>
<evidence type="ECO:0000313" key="4">
    <source>
        <dbReference type="EMBL" id="ART97799.1"/>
    </source>
</evidence>
<sequence>MKILKIKALDQETENKLLVIWESSVRATHNFLSDPEINNIKKYVPHALRRVSHLIVAYDENEPVAFMGINDLKLEMLFVAANQRGTGIGKALITYGINNLDINELSVNEQNPGARSFYEHMGFKAVERSEFDDQGNPYPILIMKKNLERRI</sequence>
<dbReference type="GO" id="GO:0016747">
    <property type="term" value="F:acyltransferase activity, transferring groups other than amino-acyl groups"/>
    <property type="evidence" value="ECO:0007669"/>
    <property type="project" value="InterPro"/>
</dbReference>
<protein>
    <submittedName>
        <fullName evidence="4">GNAT family N-acetyltransferase</fullName>
    </submittedName>
</protein>
<dbReference type="Pfam" id="PF13673">
    <property type="entry name" value="Acetyltransf_10"/>
    <property type="match status" value="1"/>
</dbReference>
<evidence type="ECO:0000259" key="3">
    <source>
        <dbReference type="PROSITE" id="PS51186"/>
    </source>
</evidence>
<dbReference type="AlphaFoldDB" id="A0AB33CFH9"/>
<dbReference type="PANTHER" id="PTHR43800">
    <property type="entry name" value="PEPTIDYL-LYSINE N-ACETYLTRANSFERASE YJAB"/>
    <property type="match status" value="1"/>
</dbReference>
<evidence type="ECO:0000256" key="1">
    <source>
        <dbReference type="ARBA" id="ARBA00022679"/>
    </source>
</evidence>
<gene>
    <name evidence="4" type="ORF">CCE30_02165</name>
</gene>
<feature type="domain" description="N-acetyltransferase" evidence="3">
    <location>
        <begin position="4"/>
        <end position="148"/>
    </location>
</feature>
<dbReference type="SUPFAM" id="SSF55729">
    <property type="entry name" value="Acyl-CoA N-acyltransferases (Nat)"/>
    <property type="match status" value="1"/>
</dbReference>
<dbReference type="InterPro" id="IPR016181">
    <property type="entry name" value="Acyl_CoA_acyltransferase"/>
</dbReference>
<organism evidence="4 5">
    <name type="scientific">Lactobacillus gasseri</name>
    <dbReference type="NCBI Taxonomy" id="1596"/>
    <lineage>
        <taxon>Bacteria</taxon>
        <taxon>Bacillati</taxon>
        <taxon>Bacillota</taxon>
        <taxon>Bacilli</taxon>
        <taxon>Lactobacillales</taxon>
        <taxon>Lactobacillaceae</taxon>
        <taxon>Lactobacillus</taxon>
    </lineage>
</organism>
<dbReference type="PROSITE" id="PS51186">
    <property type="entry name" value="GNAT"/>
    <property type="match status" value="1"/>
</dbReference>
<dbReference type="InterPro" id="IPR000182">
    <property type="entry name" value="GNAT_dom"/>
</dbReference>
<dbReference type="EMBL" id="CP021427">
    <property type="protein sequence ID" value="ART97799.1"/>
    <property type="molecule type" value="Genomic_DNA"/>
</dbReference>
<evidence type="ECO:0000313" key="5">
    <source>
        <dbReference type="Proteomes" id="UP000195798"/>
    </source>
</evidence>
<proteinExistence type="predicted"/>
<keyword evidence="1" id="KW-0808">Transferase</keyword>
<dbReference type="CDD" id="cd04301">
    <property type="entry name" value="NAT_SF"/>
    <property type="match status" value="1"/>
</dbReference>
<evidence type="ECO:0000256" key="2">
    <source>
        <dbReference type="ARBA" id="ARBA00023315"/>
    </source>
</evidence>
<dbReference type="RefSeq" id="WP_020807853.1">
    <property type="nucleotide sequence ID" value="NZ_CP021427.1"/>
</dbReference>
<accession>A0AB33CFH9</accession>
<name>A0AB33CFH9_LACGS</name>